<comment type="similarity">
    <text evidence="2">Belongs to the bacterial solute-binding protein 2 family.</text>
</comment>
<proteinExistence type="inferred from homology"/>
<dbReference type="SUPFAM" id="SSF53822">
    <property type="entry name" value="Periplasmic binding protein-like I"/>
    <property type="match status" value="2"/>
</dbReference>
<name>A0A498RAD9_9FIRM</name>
<sequence length="624" mass="69222">MNAVTKADKIIFFLIVCLVTLFFSGCATEQERAEERNQIQFLIGVSQANLIEPWRVVMTREIKEEAGKHKHLRVVFTDAAQSSQKQINDVEKLLQQGIDLLIISPNDASVLTPVVAKAYKKIPVIVLDRAVEGYDYTLFIGPDNHSIGKQAGKFVADLLGSRGGNIIEIQGLNGSPPVRDRSEGFQEVIDKYGNIKILDRVAADWQRDKAEDEMKKILKKYPDVDIVFAHNDPMALGAYKATRELGLQGVSFVGIDGLPGANGGLQLVKDGILQGTFTCPTGGKEAVQYAIDILNHEKGIPKKIILRSNKITRDNVALYTDRQNEPVPNVKAKHKIVLGFSQLGRESQWRLANSASIKQAAKDEGIELLFTEADQKQELQIQSIRDFIKQKVDVIAFAPVVEDGWEEVLQEAKTAGIPVIISDRTVNLDDSMYTTFIGADFEEEGRRAARWLVQNMQGRTNVNIVELQGTVGSTPAIDRKKGFEEILREHPQFKIVDSETGDFTRDEGKKVMEDCLRRNGTDIQAVFAHNDDMALGAIEAIEESGLKPGKDIVIVSIDATKNAFNAMLAGKLNCTVECNPLLGPQLMKAVKTLVAGRQLPVRIITSEEVFSQEVARKELPYRKY</sequence>
<dbReference type="CDD" id="cd06308">
    <property type="entry name" value="PBP1_sensor_kinase-like"/>
    <property type="match status" value="1"/>
</dbReference>
<dbReference type="EMBL" id="UPPP01000083">
    <property type="protein sequence ID" value="VBB08119.1"/>
    <property type="molecule type" value="Genomic_DNA"/>
</dbReference>
<gene>
    <name evidence="5" type="ORF">LUCI_3384</name>
</gene>
<feature type="domain" description="Periplasmic binding protein" evidence="4">
    <location>
        <begin position="43"/>
        <end position="297"/>
    </location>
</feature>
<dbReference type="PROSITE" id="PS51257">
    <property type="entry name" value="PROKAR_LIPOPROTEIN"/>
    <property type="match status" value="1"/>
</dbReference>
<keyword evidence="6" id="KW-1185">Reference proteome</keyword>
<evidence type="ECO:0000256" key="1">
    <source>
        <dbReference type="ARBA" id="ARBA00004196"/>
    </source>
</evidence>
<protein>
    <recommendedName>
        <fullName evidence="4">Periplasmic binding protein domain-containing protein</fullName>
    </recommendedName>
</protein>
<evidence type="ECO:0000256" key="3">
    <source>
        <dbReference type="ARBA" id="ARBA00022729"/>
    </source>
</evidence>
<dbReference type="AlphaFoldDB" id="A0A498RAD9"/>
<evidence type="ECO:0000259" key="4">
    <source>
        <dbReference type="Pfam" id="PF13407"/>
    </source>
</evidence>
<comment type="subcellular location">
    <subcellularLocation>
        <location evidence="1">Cell envelope</location>
    </subcellularLocation>
</comment>
<organism evidence="5 6">
    <name type="scientific">Lucifera butyrica</name>
    <dbReference type="NCBI Taxonomy" id="1351585"/>
    <lineage>
        <taxon>Bacteria</taxon>
        <taxon>Bacillati</taxon>
        <taxon>Bacillota</taxon>
        <taxon>Negativicutes</taxon>
        <taxon>Veillonellales</taxon>
        <taxon>Veillonellaceae</taxon>
        <taxon>Lucifera</taxon>
    </lineage>
</organism>
<dbReference type="CDD" id="cd06309">
    <property type="entry name" value="PBP1_galactofuranose_YtfQ-like"/>
    <property type="match status" value="1"/>
</dbReference>
<dbReference type="Pfam" id="PF13407">
    <property type="entry name" value="Peripla_BP_4"/>
    <property type="match status" value="2"/>
</dbReference>
<dbReference type="InterPro" id="IPR028082">
    <property type="entry name" value="Peripla_BP_I"/>
</dbReference>
<dbReference type="PANTHER" id="PTHR46847:SF3">
    <property type="entry name" value="GALACTOFURANOSE-BINDING PROTEIN YTFQ"/>
    <property type="match status" value="1"/>
</dbReference>
<dbReference type="GO" id="GO:0030313">
    <property type="term" value="C:cell envelope"/>
    <property type="evidence" value="ECO:0007669"/>
    <property type="project" value="UniProtKB-SubCell"/>
</dbReference>
<evidence type="ECO:0000313" key="6">
    <source>
        <dbReference type="Proteomes" id="UP000277811"/>
    </source>
</evidence>
<dbReference type="InterPro" id="IPR025997">
    <property type="entry name" value="SBP_2_dom"/>
</dbReference>
<accession>A0A498RAD9</accession>
<reference evidence="5 6" key="1">
    <citation type="submission" date="2018-06" db="EMBL/GenBank/DDBJ databases">
        <authorList>
            <person name="Strepis N."/>
        </authorList>
    </citation>
    <scope>NUCLEOTIDE SEQUENCE [LARGE SCALE GENOMIC DNA]</scope>
    <source>
        <strain evidence="5">LUCI</strain>
    </source>
</reference>
<dbReference type="PANTHER" id="PTHR46847">
    <property type="entry name" value="D-ALLOSE-BINDING PERIPLASMIC PROTEIN-RELATED"/>
    <property type="match status" value="1"/>
</dbReference>
<dbReference type="GO" id="GO:0030246">
    <property type="term" value="F:carbohydrate binding"/>
    <property type="evidence" value="ECO:0007669"/>
    <property type="project" value="UniProtKB-ARBA"/>
</dbReference>
<feature type="domain" description="Periplasmic binding protein" evidence="4">
    <location>
        <begin position="344"/>
        <end position="597"/>
    </location>
</feature>
<evidence type="ECO:0000256" key="2">
    <source>
        <dbReference type="ARBA" id="ARBA00007639"/>
    </source>
</evidence>
<keyword evidence="3" id="KW-0732">Signal</keyword>
<evidence type="ECO:0000313" key="5">
    <source>
        <dbReference type="EMBL" id="VBB08119.1"/>
    </source>
</evidence>
<dbReference type="Proteomes" id="UP000277811">
    <property type="component" value="Unassembled WGS sequence"/>
</dbReference>
<dbReference type="Gene3D" id="3.40.50.2300">
    <property type="match status" value="4"/>
</dbReference>